<evidence type="ECO:0000256" key="1">
    <source>
        <dbReference type="SAM" id="MobiDB-lite"/>
    </source>
</evidence>
<feature type="compositionally biased region" description="Basic and acidic residues" evidence="1">
    <location>
        <begin position="164"/>
        <end position="189"/>
    </location>
</feature>
<accession>A0A6J4QLF2</accession>
<dbReference type="EMBL" id="CADCVC010000173">
    <property type="protein sequence ID" value="CAA9448367.1"/>
    <property type="molecule type" value="Genomic_DNA"/>
</dbReference>
<reference evidence="2" key="1">
    <citation type="submission" date="2020-02" db="EMBL/GenBank/DDBJ databases">
        <authorList>
            <person name="Meier V. D."/>
        </authorList>
    </citation>
    <scope>NUCLEOTIDE SEQUENCE</scope>
    <source>
        <strain evidence="2">AVDCRST_MAG80</strain>
    </source>
</reference>
<feature type="region of interest" description="Disordered" evidence="1">
    <location>
        <begin position="143"/>
        <end position="220"/>
    </location>
</feature>
<gene>
    <name evidence="2" type="ORF">AVDCRST_MAG80-1995</name>
</gene>
<evidence type="ECO:0000313" key="2">
    <source>
        <dbReference type="EMBL" id="CAA9448367.1"/>
    </source>
</evidence>
<sequence length="310" mass="32245">GDESGNPGEKGRGDQAGLQGGVQEPGAKNGLLHGPADSAGHPGNCVLPDSGLADQQLPPESARPAGGRVGRSAELHLPVPGQPLPGGVRKHRGLYRGERGPGVRDRAGYSPGHKPGVSGSGVGAGRDLGALGVPHSRLGGHVAANVPGSGRDNQLHRCRPGPHRPADTHRQRDGHDRGDHLGRLEDDPLHGAAPAGWAADHSRRRLRGCQGRRRQQGSTVLPHNAAALGAVHPGRAPLQDARLLARLRPVLGDERQAVGVALDLHVQGGARQPALVPRGERGSGDHVPDRVRDRAVLYQGSRHEDFNGGV</sequence>
<feature type="compositionally biased region" description="Basic residues" evidence="1">
    <location>
        <begin position="202"/>
        <end position="215"/>
    </location>
</feature>
<feature type="compositionally biased region" description="Basic and acidic residues" evidence="1">
    <location>
        <begin position="95"/>
        <end position="107"/>
    </location>
</feature>
<feature type="non-terminal residue" evidence="2">
    <location>
        <position position="310"/>
    </location>
</feature>
<dbReference type="AlphaFoldDB" id="A0A6J4QLF2"/>
<feature type="region of interest" description="Disordered" evidence="1">
    <location>
        <begin position="1"/>
        <end position="125"/>
    </location>
</feature>
<proteinExistence type="predicted"/>
<name>A0A6J4QLF2_9ACTN</name>
<organism evidence="2">
    <name type="scientific">uncultured Rubrobacteraceae bacterium</name>
    <dbReference type="NCBI Taxonomy" id="349277"/>
    <lineage>
        <taxon>Bacteria</taxon>
        <taxon>Bacillati</taxon>
        <taxon>Actinomycetota</taxon>
        <taxon>Rubrobacteria</taxon>
        <taxon>Rubrobacterales</taxon>
        <taxon>Rubrobacteraceae</taxon>
        <taxon>environmental samples</taxon>
    </lineage>
</organism>
<feature type="non-terminal residue" evidence="2">
    <location>
        <position position="1"/>
    </location>
</feature>
<protein>
    <submittedName>
        <fullName evidence="2">Maltodextrin ABC transporter, permease protein MdxF</fullName>
    </submittedName>
</protein>